<organism evidence="1 2">
    <name type="scientific">Dendrobium thyrsiflorum</name>
    <name type="common">Pinecone-like raceme dendrobium</name>
    <name type="synonym">Orchid</name>
    <dbReference type="NCBI Taxonomy" id="117978"/>
    <lineage>
        <taxon>Eukaryota</taxon>
        <taxon>Viridiplantae</taxon>
        <taxon>Streptophyta</taxon>
        <taxon>Embryophyta</taxon>
        <taxon>Tracheophyta</taxon>
        <taxon>Spermatophyta</taxon>
        <taxon>Magnoliopsida</taxon>
        <taxon>Liliopsida</taxon>
        <taxon>Asparagales</taxon>
        <taxon>Orchidaceae</taxon>
        <taxon>Epidendroideae</taxon>
        <taxon>Malaxideae</taxon>
        <taxon>Dendrobiinae</taxon>
        <taxon>Dendrobium</taxon>
    </lineage>
</organism>
<name>A0ABD0VRH2_DENTH</name>
<dbReference type="AlphaFoldDB" id="A0ABD0VRH2"/>
<sequence length="298" mass="33728">MKAQTTKETLILPFSHKQRDCCFQTIDITPKHARIFHQLGRNSLPLLSQMCTREVTGTGIWAPSSWSLVDMHKATNLGVQLFLGTSAKNLYTTPPDARLCFLVGKNTRTEARSPSHAQGFLLAPLRSTSSGYVQDIRTRVLSSSFPLIFLEETHEANKQEERHSTLEGMDGARKHGGKIRQSVTFDAIVHRNLHRTKLEHSCQEDNYSMHSGNQMDWRQTEANPISFDSSCRALPTTQLDPIRTLFVNSSSRPSAEVDRAQADNRTCLFHSTYIRLFQATSKPIRPSSWEVEHLRPNP</sequence>
<proteinExistence type="predicted"/>
<dbReference type="Proteomes" id="UP001552299">
    <property type="component" value="Unassembled WGS sequence"/>
</dbReference>
<evidence type="ECO:0000313" key="1">
    <source>
        <dbReference type="EMBL" id="KAL0927649.1"/>
    </source>
</evidence>
<reference evidence="1 2" key="1">
    <citation type="journal article" date="2024" name="Plant Biotechnol. J.">
        <title>Dendrobium thyrsiflorum genome and its molecular insights into genes involved in important horticultural traits.</title>
        <authorList>
            <person name="Chen B."/>
            <person name="Wang J.Y."/>
            <person name="Zheng P.J."/>
            <person name="Li K.L."/>
            <person name="Liang Y.M."/>
            <person name="Chen X.F."/>
            <person name="Zhang C."/>
            <person name="Zhao X."/>
            <person name="He X."/>
            <person name="Zhang G.Q."/>
            <person name="Liu Z.J."/>
            <person name="Xu Q."/>
        </authorList>
    </citation>
    <scope>NUCLEOTIDE SEQUENCE [LARGE SCALE GENOMIC DNA]</scope>
    <source>
        <strain evidence="1">GZMU011</strain>
    </source>
</reference>
<dbReference type="EMBL" id="JANQDX010000002">
    <property type="protein sequence ID" value="KAL0927649.1"/>
    <property type="molecule type" value="Genomic_DNA"/>
</dbReference>
<accession>A0ABD0VRH2</accession>
<gene>
    <name evidence="1" type="ORF">M5K25_001844</name>
</gene>
<comment type="caution">
    <text evidence="1">The sequence shown here is derived from an EMBL/GenBank/DDBJ whole genome shotgun (WGS) entry which is preliminary data.</text>
</comment>
<keyword evidence="2" id="KW-1185">Reference proteome</keyword>
<evidence type="ECO:0000313" key="2">
    <source>
        <dbReference type="Proteomes" id="UP001552299"/>
    </source>
</evidence>
<protein>
    <submittedName>
        <fullName evidence="1">Uncharacterized protein</fullName>
    </submittedName>
</protein>